<accession>A0A3N9WIA3</accession>
<dbReference type="AlphaFoldDB" id="A0A3N9WIA3"/>
<feature type="transmembrane region" description="Helical" evidence="1">
    <location>
        <begin position="36"/>
        <end position="55"/>
    </location>
</feature>
<keyword evidence="3" id="KW-1185">Reference proteome</keyword>
<feature type="transmembrane region" description="Helical" evidence="1">
    <location>
        <begin position="156"/>
        <end position="176"/>
    </location>
</feature>
<keyword evidence="1" id="KW-0812">Transmembrane</keyword>
<dbReference type="Proteomes" id="UP000282312">
    <property type="component" value="Unassembled WGS sequence"/>
</dbReference>
<evidence type="ECO:0000313" key="3">
    <source>
        <dbReference type="Proteomes" id="UP000282312"/>
    </source>
</evidence>
<organism evidence="2 3">
    <name type="scientific">Micromonospora inaquosa</name>
    <dbReference type="NCBI Taxonomy" id="2203716"/>
    <lineage>
        <taxon>Bacteria</taxon>
        <taxon>Bacillati</taxon>
        <taxon>Actinomycetota</taxon>
        <taxon>Actinomycetes</taxon>
        <taxon>Micromonosporales</taxon>
        <taxon>Micromonosporaceae</taxon>
        <taxon>Micromonospora</taxon>
    </lineage>
</organism>
<name>A0A3N9WIA3_9ACTN</name>
<keyword evidence="1" id="KW-1133">Transmembrane helix</keyword>
<sequence length="178" mass="18995">MAGMWGISGRAAAKALILAAVPVGAVGFFVPDGWAIGAIVANLVLLAAGGGLWWWGDIRTRLFPSGYYRGPEPGEYPDRAGTDFGDPGSTVFASRRVRRHQLTLSTTSRLRRSVMRRSFSGDDAGRAKDLTMVANTLTQIQGGLQSAQRKARREQLWWLVAGLAASIPIGVAINLATG</sequence>
<proteinExistence type="predicted"/>
<comment type="caution">
    <text evidence="2">The sequence shown here is derived from an EMBL/GenBank/DDBJ whole genome shotgun (WGS) entry which is preliminary data.</text>
</comment>
<protein>
    <submittedName>
        <fullName evidence="2">Uncharacterized protein</fullName>
    </submittedName>
</protein>
<keyword evidence="1" id="KW-0472">Membrane</keyword>
<reference evidence="2 3" key="1">
    <citation type="submission" date="2018-05" db="EMBL/GenBank/DDBJ databases">
        <title>Micromonospora from Atacama Desert.</title>
        <authorList>
            <person name="Carro L."/>
            <person name="Goodfellow M."/>
            <person name="Klenk H.-P."/>
        </authorList>
    </citation>
    <scope>NUCLEOTIDE SEQUENCE [LARGE SCALE GENOMIC DNA]</scope>
    <source>
        <strain evidence="2 3">LB39</strain>
    </source>
</reference>
<dbReference type="EMBL" id="QGSZ01000245">
    <property type="protein sequence ID" value="RQX00379.1"/>
    <property type="molecule type" value="Genomic_DNA"/>
</dbReference>
<evidence type="ECO:0000256" key="1">
    <source>
        <dbReference type="SAM" id="Phobius"/>
    </source>
</evidence>
<gene>
    <name evidence="2" type="ORF">DLJ59_21685</name>
</gene>
<feature type="transmembrane region" description="Helical" evidence="1">
    <location>
        <begin position="12"/>
        <end position="30"/>
    </location>
</feature>
<evidence type="ECO:0000313" key="2">
    <source>
        <dbReference type="EMBL" id="RQX00379.1"/>
    </source>
</evidence>